<keyword evidence="4" id="KW-0576">Peroxisome</keyword>
<comment type="similarity">
    <text evidence="3 7">Belongs to the enoyl-CoA hydratase/isomerase family.</text>
</comment>
<dbReference type="Pfam" id="PF00378">
    <property type="entry name" value="ECH_1"/>
    <property type="match status" value="1"/>
</dbReference>
<dbReference type="InterPro" id="IPR001753">
    <property type="entry name" value="Enoyl-CoA_hydra/iso"/>
</dbReference>
<evidence type="ECO:0000313" key="8">
    <source>
        <dbReference type="EMBL" id="KAG5929951.1"/>
    </source>
</evidence>
<dbReference type="PANTHER" id="PTHR11941:SF68">
    <property type="entry name" value="CARNITINYL-COA DEHYDRATASE"/>
    <property type="match status" value="1"/>
</dbReference>
<dbReference type="FunFam" id="3.90.226.10:FF:000074">
    <property type="entry name" value="Enoyl-CoA hydratase (AFU_orthologue AFUA_2G10650)"/>
    <property type="match status" value="1"/>
</dbReference>
<organism evidence="8 9">
    <name type="scientific">Claviceps africana</name>
    <dbReference type="NCBI Taxonomy" id="83212"/>
    <lineage>
        <taxon>Eukaryota</taxon>
        <taxon>Fungi</taxon>
        <taxon>Dikarya</taxon>
        <taxon>Ascomycota</taxon>
        <taxon>Pezizomycotina</taxon>
        <taxon>Sordariomycetes</taxon>
        <taxon>Hypocreomycetidae</taxon>
        <taxon>Hypocreales</taxon>
        <taxon>Clavicipitaceae</taxon>
        <taxon>Claviceps</taxon>
    </lineage>
</organism>
<gene>
    <name evidence="8" type="ORF">E4U42_003686</name>
</gene>
<dbReference type="SUPFAM" id="SSF52096">
    <property type="entry name" value="ClpP/crotonase"/>
    <property type="match status" value="1"/>
</dbReference>
<sequence length="277" mass="29954">MVPVFATQPPELSTYRLSFPARYVLQVTIDRESRMNAIPVSGHWEGERLWEWFDNESSLRVAIVTGQGRRAFCSGADLKELLQLNQSSKELLTSHFPTGGFMGLSRRLGKKPVIAAVNGFALGGGFEVALNCDMVVASPSATFELPEVKRGLWAAAGGIPRLVRTFGMQTASEIALAGKVLSANEAQRHGFCRVSASPEAMTQDAISLAVNVASMSPDAIVVSRAGLRETWETASVERAAQLVQERYAKGLLEGDNLRIGLMAFAAKTNPEFVPSNL</sequence>
<dbReference type="GO" id="GO:0005739">
    <property type="term" value="C:mitochondrion"/>
    <property type="evidence" value="ECO:0007669"/>
    <property type="project" value="TreeGrafter"/>
</dbReference>
<dbReference type="PROSITE" id="PS00166">
    <property type="entry name" value="ENOYL_COA_HYDRATASE"/>
    <property type="match status" value="1"/>
</dbReference>
<comment type="caution">
    <text evidence="8">The sequence shown here is derived from an EMBL/GenBank/DDBJ whole genome shotgun (WGS) entry which is preliminary data.</text>
</comment>
<evidence type="ECO:0008006" key="10">
    <source>
        <dbReference type="Google" id="ProtNLM"/>
    </source>
</evidence>
<comment type="pathway">
    <text evidence="2">Siderophore biosynthesis.</text>
</comment>
<evidence type="ECO:0000313" key="9">
    <source>
        <dbReference type="Proteomes" id="UP000811619"/>
    </source>
</evidence>
<evidence type="ECO:0000256" key="4">
    <source>
        <dbReference type="ARBA" id="ARBA00023140"/>
    </source>
</evidence>
<evidence type="ECO:0000256" key="2">
    <source>
        <dbReference type="ARBA" id="ARBA00004924"/>
    </source>
</evidence>
<dbReference type="EMBL" id="SRPY01000031">
    <property type="protein sequence ID" value="KAG5929951.1"/>
    <property type="molecule type" value="Genomic_DNA"/>
</dbReference>
<evidence type="ECO:0000256" key="7">
    <source>
        <dbReference type="RuleBase" id="RU003707"/>
    </source>
</evidence>
<proteinExistence type="inferred from homology"/>
<dbReference type="CDD" id="cd06558">
    <property type="entry name" value="crotonase-like"/>
    <property type="match status" value="1"/>
</dbReference>
<evidence type="ECO:0000256" key="5">
    <source>
        <dbReference type="ARBA" id="ARBA00023235"/>
    </source>
</evidence>
<dbReference type="PANTHER" id="PTHR11941">
    <property type="entry name" value="ENOYL-COA HYDRATASE-RELATED"/>
    <property type="match status" value="1"/>
</dbReference>
<dbReference type="InterPro" id="IPR018376">
    <property type="entry name" value="Enoyl-CoA_hyd/isom_CS"/>
</dbReference>
<evidence type="ECO:0000256" key="6">
    <source>
        <dbReference type="ARBA" id="ARBA00023239"/>
    </source>
</evidence>
<dbReference type="GO" id="GO:0016829">
    <property type="term" value="F:lyase activity"/>
    <property type="evidence" value="ECO:0007669"/>
    <property type="project" value="UniProtKB-KW"/>
</dbReference>
<keyword evidence="5" id="KW-0413">Isomerase</keyword>
<protein>
    <recommendedName>
        <fullName evidence="10">Carnitinyl-CoA dehydratase</fullName>
    </recommendedName>
</protein>
<evidence type="ECO:0000256" key="3">
    <source>
        <dbReference type="ARBA" id="ARBA00005254"/>
    </source>
</evidence>
<dbReference type="OrthoDB" id="2139957at2759"/>
<dbReference type="Gene3D" id="3.90.226.10">
    <property type="entry name" value="2-enoyl-CoA Hydratase, Chain A, domain 1"/>
    <property type="match status" value="1"/>
</dbReference>
<dbReference type="Proteomes" id="UP000811619">
    <property type="component" value="Unassembled WGS sequence"/>
</dbReference>
<name>A0A8K0JCC6_9HYPO</name>
<comment type="subcellular location">
    <subcellularLocation>
        <location evidence="1">Peroxisome</location>
    </subcellularLocation>
</comment>
<dbReference type="AlphaFoldDB" id="A0A8K0JCC6"/>
<dbReference type="GO" id="GO:0016853">
    <property type="term" value="F:isomerase activity"/>
    <property type="evidence" value="ECO:0007669"/>
    <property type="project" value="UniProtKB-KW"/>
</dbReference>
<keyword evidence="6" id="KW-0456">Lyase</keyword>
<dbReference type="GO" id="GO:0005777">
    <property type="term" value="C:peroxisome"/>
    <property type="evidence" value="ECO:0007669"/>
    <property type="project" value="UniProtKB-SubCell"/>
</dbReference>
<dbReference type="GO" id="GO:0006635">
    <property type="term" value="P:fatty acid beta-oxidation"/>
    <property type="evidence" value="ECO:0007669"/>
    <property type="project" value="TreeGrafter"/>
</dbReference>
<dbReference type="InterPro" id="IPR029045">
    <property type="entry name" value="ClpP/crotonase-like_dom_sf"/>
</dbReference>
<evidence type="ECO:0000256" key="1">
    <source>
        <dbReference type="ARBA" id="ARBA00004275"/>
    </source>
</evidence>
<keyword evidence="9" id="KW-1185">Reference proteome</keyword>
<accession>A0A8K0JCC6</accession>
<reference evidence="8" key="1">
    <citation type="journal article" date="2020" name="bioRxiv">
        <title>Whole genome comparisons of ergot fungi reveals the divergence and evolution of species within the genus Claviceps are the result of varying mechanisms driving genome evolution and host range expansion.</title>
        <authorList>
            <person name="Wyka S.A."/>
            <person name="Mondo S.J."/>
            <person name="Liu M."/>
            <person name="Dettman J."/>
            <person name="Nalam V."/>
            <person name="Broders K.D."/>
        </authorList>
    </citation>
    <scope>NUCLEOTIDE SEQUENCE</scope>
    <source>
        <strain evidence="8">CCC 489</strain>
    </source>
</reference>